<gene>
    <name evidence="1" type="ORF">ACFFSY_29420</name>
</gene>
<evidence type="ECO:0000313" key="2">
    <source>
        <dbReference type="Proteomes" id="UP001589747"/>
    </source>
</evidence>
<dbReference type="Proteomes" id="UP001589747">
    <property type="component" value="Unassembled WGS sequence"/>
</dbReference>
<evidence type="ECO:0000313" key="1">
    <source>
        <dbReference type="EMBL" id="MFB9330083.1"/>
    </source>
</evidence>
<dbReference type="EMBL" id="JBHMDO010000047">
    <property type="protein sequence ID" value="MFB9330083.1"/>
    <property type="molecule type" value="Genomic_DNA"/>
</dbReference>
<keyword evidence="2" id="KW-1185">Reference proteome</keyword>
<organism evidence="1 2">
    <name type="scientific">Paenibacillus aurantiacus</name>
    <dbReference type="NCBI Taxonomy" id="1936118"/>
    <lineage>
        <taxon>Bacteria</taxon>
        <taxon>Bacillati</taxon>
        <taxon>Bacillota</taxon>
        <taxon>Bacilli</taxon>
        <taxon>Bacillales</taxon>
        <taxon>Paenibacillaceae</taxon>
        <taxon>Paenibacillus</taxon>
    </lineage>
</organism>
<accession>A0ABV5KXX9</accession>
<sequence length="76" mass="8379">MKINGFNVRVVTVDPRMDEVFAAYQSGARVRDIAKSTGADMALNFNFADIKSGVPIGRLIVGWEDGHQRHSEDCPT</sequence>
<comment type="caution">
    <text evidence="1">The sequence shown here is derived from an EMBL/GenBank/DDBJ whole genome shotgun (WGS) entry which is preliminary data.</text>
</comment>
<protein>
    <submittedName>
        <fullName evidence="1">Uncharacterized protein</fullName>
    </submittedName>
</protein>
<proteinExistence type="predicted"/>
<reference evidence="1 2" key="1">
    <citation type="submission" date="2024-09" db="EMBL/GenBank/DDBJ databases">
        <authorList>
            <person name="Sun Q."/>
            <person name="Mori K."/>
        </authorList>
    </citation>
    <scope>NUCLEOTIDE SEQUENCE [LARGE SCALE GENOMIC DNA]</scope>
    <source>
        <strain evidence="1 2">TISTR 2452</strain>
    </source>
</reference>
<dbReference type="RefSeq" id="WP_377500938.1">
    <property type="nucleotide sequence ID" value="NZ_JBHMDO010000047.1"/>
</dbReference>
<name>A0ABV5KXX9_9BACL</name>